<dbReference type="KEGG" id="haq:DU484_14015"/>
<feature type="transmembrane region" description="Helical" evidence="1">
    <location>
        <begin position="74"/>
        <end position="94"/>
    </location>
</feature>
<dbReference type="Proteomes" id="UP000253273">
    <property type="component" value="Chromosome"/>
</dbReference>
<reference evidence="2 5" key="2">
    <citation type="submission" date="2018-07" db="EMBL/GenBank/DDBJ databases">
        <title>Genome sequences of Haloplanus sp. CBA1113.</title>
        <authorList>
            <person name="Kim Y.B."/>
            <person name="Roh S.W."/>
        </authorList>
    </citation>
    <scope>NUCLEOTIDE SEQUENCE [LARGE SCALE GENOMIC DNA]</scope>
    <source>
        <strain evidence="2 5">CBA1113</strain>
    </source>
</reference>
<dbReference type="OrthoDB" id="214866at2157"/>
<protein>
    <submittedName>
        <fullName evidence="2">Uncharacterized protein</fullName>
    </submittedName>
</protein>
<dbReference type="KEGG" id="haj:DU500_14045"/>
<dbReference type="GeneID" id="37288115"/>
<dbReference type="RefSeq" id="WP_114586582.1">
    <property type="nucleotide sequence ID" value="NZ_CP031148.1"/>
</dbReference>
<dbReference type="Pfam" id="PF24416">
    <property type="entry name" value="DUF7548"/>
    <property type="match status" value="1"/>
</dbReference>
<keyword evidence="1" id="KW-0812">Transmembrane</keyword>
<organism evidence="2 5">
    <name type="scientific">Haloplanus rubicundus</name>
    <dbReference type="NCBI Taxonomy" id="1547898"/>
    <lineage>
        <taxon>Archaea</taxon>
        <taxon>Methanobacteriati</taxon>
        <taxon>Methanobacteriota</taxon>
        <taxon>Stenosarchaea group</taxon>
        <taxon>Halobacteria</taxon>
        <taxon>Halobacteriales</taxon>
        <taxon>Haloferacaceae</taxon>
        <taxon>Haloplanus</taxon>
    </lineage>
</organism>
<evidence type="ECO:0000313" key="4">
    <source>
        <dbReference type="Proteomes" id="UP000252985"/>
    </source>
</evidence>
<feature type="transmembrane region" description="Helical" evidence="1">
    <location>
        <begin position="7"/>
        <end position="27"/>
    </location>
</feature>
<keyword evidence="5" id="KW-1185">Reference proteome</keyword>
<evidence type="ECO:0000313" key="5">
    <source>
        <dbReference type="Proteomes" id="UP000253273"/>
    </source>
</evidence>
<feature type="transmembrane region" description="Helical" evidence="1">
    <location>
        <begin position="39"/>
        <end position="62"/>
    </location>
</feature>
<evidence type="ECO:0000313" key="2">
    <source>
        <dbReference type="EMBL" id="AXG07455.1"/>
    </source>
</evidence>
<feature type="transmembrane region" description="Helical" evidence="1">
    <location>
        <begin position="114"/>
        <end position="131"/>
    </location>
</feature>
<dbReference type="Proteomes" id="UP000252985">
    <property type="component" value="Chromosome"/>
</dbReference>
<evidence type="ECO:0000256" key="1">
    <source>
        <dbReference type="SAM" id="Phobius"/>
    </source>
</evidence>
<dbReference type="EMBL" id="CP031148">
    <property type="protein sequence ID" value="AXG10870.1"/>
    <property type="molecule type" value="Genomic_DNA"/>
</dbReference>
<dbReference type="PROSITE" id="PS51257">
    <property type="entry name" value="PROKAR_LIPOPROTEIN"/>
    <property type="match status" value="1"/>
</dbReference>
<accession>A0A345EF98</accession>
<accession>A0A345E5I3</accession>
<sequence>MRTEQAAPALGIAGCLAVVVTLALPYLVATGWGPQLGRYYAAGPLGVGAVLFFALVGAVVFLAGVRGRTDPTTAAGIALALGVVALLVALLWAASVSLQPLFGFPASWIVDHRWYVVVVTAVIPAAAALYARAVL</sequence>
<name>A0A345E5I3_9EURY</name>
<reference evidence="3 4" key="1">
    <citation type="submission" date="2018-07" db="EMBL/GenBank/DDBJ databases">
        <title>Genome sequences of Haloplanus sp. CBA1112.</title>
        <authorList>
            <person name="Kim Y.B."/>
            <person name="Roh S.W."/>
        </authorList>
    </citation>
    <scope>NUCLEOTIDE SEQUENCE [LARGE SCALE GENOMIC DNA]</scope>
    <source>
        <strain evidence="3 4">CBA1112</strain>
    </source>
</reference>
<gene>
    <name evidence="3" type="ORF">DU484_14015</name>
    <name evidence="2" type="ORF">DU500_14045</name>
</gene>
<keyword evidence="1" id="KW-0472">Membrane</keyword>
<dbReference type="InterPro" id="IPR055970">
    <property type="entry name" value="DUF7548"/>
</dbReference>
<keyword evidence="1" id="KW-1133">Transmembrane helix</keyword>
<proteinExistence type="predicted"/>
<dbReference type="EMBL" id="CP031150">
    <property type="protein sequence ID" value="AXG07455.1"/>
    <property type="molecule type" value="Genomic_DNA"/>
</dbReference>
<evidence type="ECO:0000313" key="3">
    <source>
        <dbReference type="EMBL" id="AXG10870.1"/>
    </source>
</evidence>
<dbReference type="AlphaFoldDB" id="A0A345E5I3"/>